<gene>
    <name evidence="8" type="primary">TBLA0B04500</name>
    <name evidence="8" type="ORF">TBLA_0B04500</name>
</gene>
<dbReference type="RefSeq" id="XP_004178805.1">
    <property type="nucleotide sequence ID" value="XM_004178757.1"/>
</dbReference>
<dbReference type="eggNOG" id="KOG0014">
    <property type="taxonomic scope" value="Eukaryota"/>
</dbReference>
<dbReference type="GO" id="GO:0005634">
    <property type="term" value="C:nucleus"/>
    <property type="evidence" value="ECO:0007669"/>
    <property type="project" value="UniProtKB-SubCell"/>
</dbReference>
<dbReference type="Pfam" id="PF00319">
    <property type="entry name" value="SRF-TF"/>
    <property type="match status" value="1"/>
</dbReference>
<keyword evidence="5" id="KW-0539">Nucleus</keyword>
<dbReference type="Gene3D" id="3.40.1810.10">
    <property type="entry name" value="Transcription factor, MADS-box"/>
    <property type="match status" value="1"/>
</dbReference>
<evidence type="ECO:0000256" key="5">
    <source>
        <dbReference type="ARBA" id="ARBA00023242"/>
    </source>
</evidence>
<dbReference type="CDD" id="cd00120">
    <property type="entry name" value="MADS"/>
    <property type="match status" value="1"/>
</dbReference>
<comment type="subcellular location">
    <subcellularLocation>
        <location evidence="1">Nucleus</location>
    </subcellularLocation>
</comment>
<name>I2GYT4_HENB6</name>
<evidence type="ECO:0000256" key="1">
    <source>
        <dbReference type="ARBA" id="ARBA00004123"/>
    </source>
</evidence>
<keyword evidence="9" id="KW-1185">Reference proteome</keyword>
<evidence type="ECO:0000313" key="8">
    <source>
        <dbReference type="EMBL" id="CCH59286.1"/>
    </source>
</evidence>
<dbReference type="InterPro" id="IPR002100">
    <property type="entry name" value="TF_MADSbox"/>
</dbReference>
<feature type="domain" description="MADS-box" evidence="7">
    <location>
        <begin position="1"/>
        <end position="61"/>
    </location>
</feature>
<keyword evidence="2" id="KW-0805">Transcription regulation</keyword>
<dbReference type="OrthoDB" id="1898716at2759"/>
<dbReference type="Proteomes" id="UP000002866">
    <property type="component" value="Chromosome 2"/>
</dbReference>
<evidence type="ECO:0000313" key="9">
    <source>
        <dbReference type="Proteomes" id="UP000002866"/>
    </source>
</evidence>
<dbReference type="AlphaFoldDB" id="I2GYT4"/>
<evidence type="ECO:0000256" key="6">
    <source>
        <dbReference type="SAM" id="MobiDB-lite"/>
    </source>
</evidence>
<keyword evidence="3" id="KW-0238">DNA-binding</keyword>
<feature type="compositionally biased region" description="Low complexity" evidence="6">
    <location>
        <begin position="196"/>
        <end position="213"/>
    </location>
</feature>
<dbReference type="SMART" id="SM00432">
    <property type="entry name" value="MADS"/>
    <property type="match status" value="1"/>
</dbReference>
<sequence length="315" mass="35692">MGRRRIEIRPIADERAKSITFFKRKAGLFKKAHDLAVLCNVDVAVVIVGPNKTFYEFSTVDLDDLHKHLREDKSFAHTIKNPADFSSNLKRNRCVLDRAVPPQRATRDRRNFAFKQDDAIDSLKRSLQTEEPSPTKRARTDGMVLGEVEYEEEEGEEEEGEEEEGEEEEGEVVETTAAVPPMVKALSAPVKIEFSSTFSSSPSLSPSSSSSSSDHYTDEIQYSQIPLTSTQPTSHSQSPIPQIRSQKLAMAPPQPPPPSDPQQNNFLFSDIYQSYLQANFIPQNLDNVIPPQQQTHYDMNTDTLQYQNYTDIQYY</sequence>
<dbReference type="EMBL" id="HE806317">
    <property type="protein sequence ID" value="CCH59286.1"/>
    <property type="molecule type" value="Genomic_DNA"/>
</dbReference>
<dbReference type="STRING" id="1071380.I2GYT4"/>
<dbReference type="PRINTS" id="PR00404">
    <property type="entry name" value="MADSDOMAIN"/>
</dbReference>
<proteinExistence type="predicted"/>
<dbReference type="GO" id="GO:0045944">
    <property type="term" value="P:positive regulation of transcription by RNA polymerase II"/>
    <property type="evidence" value="ECO:0007669"/>
    <property type="project" value="UniProtKB-ARBA"/>
</dbReference>
<reference evidence="8 9" key="1">
    <citation type="journal article" date="2011" name="Proc. Natl. Acad. Sci. U.S.A.">
        <title>Evolutionary erosion of yeast sex chromosomes by mating-type switching accidents.</title>
        <authorList>
            <person name="Gordon J.L."/>
            <person name="Armisen D."/>
            <person name="Proux-Wera E."/>
            <person name="Oheigeartaigh S.S."/>
            <person name="Byrne K.P."/>
            <person name="Wolfe K.H."/>
        </authorList>
    </citation>
    <scope>NUCLEOTIDE SEQUENCE [LARGE SCALE GENOMIC DNA]</scope>
    <source>
        <strain evidence="9">ATCC 34711 / CBS 6284 / DSM 70876 / NBRC 10599 / NRRL Y-10934 / UCD 77-7</strain>
    </source>
</reference>
<dbReference type="SUPFAM" id="SSF55455">
    <property type="entry name" value="SRF-like"/>
    <property type="match status" value="1"/>
</dbReference>
<feature type="compositionally biased region" description="Acidic residues" evidence="6">
    <location>
        <begin position="148"/>
        <end position="172"/>
    </location>
</feature>
<dbReference type="GeneID" id="14494580"/>
<dbReference type="KEGG" id="tbl:TBLA_0B04500"/>
<dbReference type="InParanoid" id="I2GYT4"/>
<protein>
    <recommendedName>
        <fullName evidence="7">MADS-box domain-containing protein</fullName>
    </recommendedName>
</protein>
<dbReference type="PANTHER" id="PTHR48019">
    <property type="entry name" value="SERUM RESPONSE FACTOR HOMOLOG"/>
    <property type="match status" value="1"/>
</dbReference>
<evidence type="ECO:0000259" key="7">
    <source>
        <dbReference type="PROSITE" id="PS50066"/>
    </source>
</evidence>
<organism evidence="8 9">
    <name type="scientific">Henningerozyma blattae (strain ATCC 34711 / CBS 6284 / DSM 70876 / NBRC 10599 / NRRL Y-10934 / UCD 77-7)</name>
    <name type="common">Yeast</name>
    <name type="synonym">Tetrapisispora blattae</name>
    <dbReference type="NCBI Taxonomy" id="1071380"/>
    <lineage>
        <taxon>Eukaryota</taxon>
        <taxon>Fungi</taxon>
        <taxon>Dikarya</taxon>
        <taxon>Ascomycota</taxon>
        <taxon>Saccharomycotina</taxon>
        <taxon>Saccharomycetes</taxon>
        <taxon>Saccharomycetales</taxon>
        <taxon>Saccharomycetaceae</taxon>
        <taxon>Henningerozyma</taxon>
    </lineage>
</organism>
<dbReference type="InterPro" id="IPR036879">
    <property type="entry name" value="TF_MADSbox_sf"/>
</dbReference>
<keyword evidence="4" id="KW-0804">Transcription</keyword>
<dbReference type="HOGENOM" id="CLU_883331_0_0_1"/>
<dbReference type="GO" id="GO:0003677">
    <property type="term" value="F:DNA binding"/>
    <property type="evidence" value="ECO:0007669"/>
    <property type="project" value="UniProtKB-KW"/>
</dbReference>
<dbReference type="PROSITE" id="PS50066">
    <property type="entry name" value="MADS_BOX_2"/>
    <property type="match status" value="1"/>
</dbReference>
<feature type="region of interest" description="Disordered" evidence="6">
    <location>
        <begin position="123"/>
        <end position="180"/>
    </location>
</feature>
<accession>I2GYT4</accession>
<dbReference type="InterPro" id="IPR050142">
    <property type="entry name" value="MADS-box/MEF2_TF"/>
</dbReference>
<evidence type="ECO:0000256" key="3">
    <source>
        <dbReference type="ARBA" id="ARBA00023125"/>
    </source>
</evidence>
<evidence type="ECO:0000256" key="4">
    <source>
        <dbReference type="ARBA" id="ARBA00023163"/>
    </source>
</evidence>
<dbReference type="GO" id="GO:0046983">
    <property type="term" value="F:protein dimerization activity"/>
    <property type="evidence" value="ECO:0007669"/>
    <property type="project" value="InterPro"/>
</dbReference>
<evidence type="ECO:0000256" key="2">
    <source>
        <dbReference type="ARBA" id="ARBA00023015"/>
    </source>
</evidence>
<feature type="region of interest" description="Disordered" evidence="6">
    <location>
        <begin position="196"/>
        <end position="216"/>
    </location>
</feature>